<dbReference type="Pfam" id="PF01041">
    <property type="entry name" value="DegT_DnrJ_EryC1"/>
    <property type="match status" value="1"/>
</dbReference>
<evidence type="ECO:0000313" key="3">
    <source>
        <dbReference type="EMBL" id="SHN14673.1"/>
    </source>
</evidence>
<sequence>MIYKHDRRKFLGTLTLVGAGVTLAGSSFSYIPEGNKKPALLGGPRAHPDPFPSWPVSGKREEEGMAEVLQSKKWGRLNGNAVGNFENKYKEWTGAKHCVAVSSGTSALFTSLGVLDIGPGDEVIIPVYTFVATYNVVVLNYALPKFVDTDLETFQIDTDKIGQAITQNTKLIMPVHIGGSPADMDSVMDVAEKRKIPVLEDACQAHLAEWKGKKVGTIGLAGAFSFQSSKNLNSGEGGAIITNDDMFANNAYNFHNQSRGNDGENSSYRSTRGTNLRLTEFQGRLLTEQMSRLQEQANRRTLNAQYLTGLLKDIPGIYPAKLYPGVTQSAYHLYMFRFDKNAFAEMPKSRFLEALSAEGVPCSGGYGRMNKENYVQDLAKNRHYLNLYGKSTMQEWLENSICPQNDLLCEQAVWFGQSMLLGTKNDMEQIAEAILKIRAHAGDLAKS</sequence>
<protein>
    <submittedName>
        <fullName evidence="3">dTDP-4-amino-4,6-dideoxygalactose transaminase</fullName>
    </submittedName>
</protein>
<dbReference type="GO" id="GO:0000271">
    <property type="term" value="P:polysaccharide biosynthetic process"/>
    <property type="evidence" value="ECO:0007669"/>
    <property type="project" value="TreeGrafter"/>
</dbReference>
<dbReference type="InterPro" id="IPR015421">
    <property type="entry name" value="PyrdxlP-dep_Trfase_major"/>
</dbReference>
<proteinExistence type="inferred from homology"/>
<dbReference type="Gene3D" id="3.90.1150.10">
    <property type="entry name" value="Aspartate Aminotransferase, domain 1"/>
    <property type="match status" value="1"/>
</dbReference>
<dbReference type="GO" id="GO:0030170">
    <property type="term" value="F:pyridoxal phosphate binding"/>
    <property type="evidence" value="ECO:0007669"/>
    <property type="project" value="TreeGrafter"/>
</dbReference>
<keyword evidence="2" id="KW-0663">Pyridoxal phosphate</keyword>
<dbReference type="OrthoDB" id="9810913at2"/>
<dbReference type="InterPro" id="IPR015424">
    <property type="entry name" value="PyrdxlP-dep_Trfase"/>
</dbReference>
<dbReference type="RefSeq" id="WP_073095174.1">
    <property type="nucleotide sequence ID" value="NZ_FRCY01000008.1"/>
</dbReference>
<dbReference type="InterPro" id="IPR015422">
    <property type="entry name" value="PyrdxlP-dep_Trfase_small"/>
</dbReference>
<dbReference type="SUPFAM" id="SSF53383">
    <property type="entry name" value="PLP-dependent transferases"/>
    <property type="match status" value="1"/>
</dbReference>
<evidence type="ECO:0000256" key="2">
    <source>
        <dbReference type="RuleBase" id="RU004508"/>
    </source>
</evidence>
<dbReference type="Proteomes" id="UP000184513">
    <property type="component" value="Unassembled WGS sequence"/>
</dbReference>
<dbReference type="Gene3D" id="3.40.640.10">
    <property type="entry name" value="Type I PLP-dependent aspartate aminotransferase-like (Major domain)"/>
    <property type="match status" value="1"/>
</dbReference>
<dbReference type="STRING" id="388280.SAMN04488057_10838"/>
<comment type="similarity">
    <text evidence="1 2">Belongs to the DegT/DnrJ/EryC1 family.</text>
</comment>
<name>A0A1M7PCR0_9BACT</name>
<evidence type="ECO:0000313" key="4">
    <source>
        <dbReference type="Proteomes" id="UP000184513"/>
    </source>
</evidence>
<dbReference type="InterPro" id="IPR000653">
    <property type="entry name" value="DegT/StrS_aminotransferase"/>
</dbReference>
<dbReference type="EMBL" id="FRCY01000008">
    <property type="protein sequence ID" value="SHN14673.1"/>
    <property type="molecule type" value="Genomic_DNA"/>
</dbReference>
<dbReference type="AlphaFoldDB" id="A0A1M7PCR0"/>
<reference evidence="3 4" key="1">
    <citation type="submission" date="2016-11" db="EMBL/GenBank/DDBJ databases">
        <authorList>
            <person name="Jaros S."/>
            <person name="Januszkiewicz K."/>
            <person name="Wedrychowicz H."/>
        </authorList>
    </citation>
    <scope>NUCLEOTIDE SEQUENCE [LARGE SCALE GENOMIC DNA]</scope>
    <source>
        <strain evidence="3 4">CGMCC 1.6102</strain>
    </source>
</reference>
<keyword evidence="4" id="KW-1185">Reference proteome</keyword>
<dbReference type="GO" id="GO:0008483">
    <property type="term" value="F:transaminase activity"/>
    <property type="evidence" value="ECO:0007669"/>
    <property type="project" value="TreeGrafter"/>
</dbReference>
<dbReference type="PANTHER" id="PTHR30244:SF34">
    <property type="entry name" value="DTDP-4-AMINO-4,6-DIDEOXYGALACTOSE TRANSAMINASE"/>
    <property type="match status" value="1"/>
</dbReference>
<gene>
    <name evidence="3" type="ORF">SAMN04488057_10838</name>
</gene>
<dbReference type="CDD" id="cd00616">
    <property type="entry name" value="AHBA_syn"/>
    <property type="match status" value="1"/>
</dbReference>
<dbReference type="PANTHER" id="PTHR30244">
    <property type="entry name" value="TRANSAMINASE"/>
    <property type="match status" value="1"/>
</dbReference>
<organism evidence="3 4">
    <name type="scientific">Cyclobacterium lianum</name>
    <dbReference type="NCBI Taxonomy" id="388280"/>
    <lineage>
        <taxon>Bacteria</taxon>
        <taxon>Pseudomonadati</taxon>
        <taxon>Bacteroidota</taxon>
        <taxon>Cytophagia</taxon>
        <taxon>Cytophagales</taxon>
        <taxon>Cyclobacteriaceae</taxon>
        <taxon>Cyclobacterium</taxon>
    </lineage>
</organism>
<accession>A0A1M7PCR0</accession>
<evidence type="ECO:0000256" key="1">
    <source>
        <dbReference type="ARBA" id="ARBA00037999"/>
    </source>
</evidence>